<evidence type="ECO:0000313" key="15">
    <source>
        <dbReference type="EMBL" id="KAF6507655.1"/>
    </source>
</evidence>
<evidence type="ECO:0000259" key="14">
    <source>
        <dbReference type="PROSITE" id="PS50916"/>
    </source>
</evidence>
<feature type="compositionally biased region" description="Polar residues" evidence="10">
    <location>
        <begin position="935"/>
        <end position="944"/>
    </location>
</feature>
<dbReference type="PROSITE" id="PS50004">
    <property type="entry name" value="C2"/>
    <property type="match status" value="2"/>
</dbReference>
<feature type="compositionally biased region" description="Acidic residues" evidence="10">
    <location>
        <begin position="545"/>
        <end position="555"/>
    </location>
</feature>
<dbReference type="FunFam" id="2.30.42.10:FF:000003">
    <property type="entry name" value="Regulating synaptic membrane exocytosis protein 1, putative"/>
    <property type="match status" value="1"/>
</dbReference>
<feature type="compositionally biased region" description="Basic and acidic residues" evidence="10">
    <location>
        <begin position="305"/>
        <end position="357"/>
    </location>
</feature>
<dbReference type="PROSITE" id="PS50106">
    <property type="entry name" value="PDZ"/>
    <property type="match status" value="1"/>
</dbReference>
<dbReference type="GO" id="GO:0031267">
    <property type="term" value="F:small GTPase binding"/>
    <property type="evidence" value="ECO:0007669"/>
    <property type="project" value="InterPro"/>
</dbReference>
<dbReference type="InterPro" id="IPR039032">
    <property type="entry name" value="Rim-like"/>
</dbReference>
<feature type="compositionally biased region" description="Basic and acidic residues" evidence="10">
    <location>
        <begin position="1077"/>
        <end position="1090"/>
    </location>
</feature>
<evidence type="ECO:0000256" key="10">
    <source>
        <dbReference type="SAM" id="MobiDB-lite"/>
    </source>
</evidence>
<dbReference type="SMART" id="SM00239">
    <property type="entry name" value="C2"/>
    <property type="match status" value="2"/>
</dbReference>
<dbReference type="Gene3D" id="2.60.40.150">
    <property type="entry name" value="C2 domain"/>
    <property type="match status" value="2"/>
</dbReference>
<evidence type="ECO:0000256" key="5">
    <source>
        <dbReference type="ARBA" id="ARBA00022782"/>
    </source>
</evidence>
<reference evidence="15 16" key="1">
    <citation type="journal article" date="2020" name="Nature">
        <title>Six reference-quality genomes reveal evolution of bat adaptations.</title>
        <authorList>
            <person name="Jebb D."/>
            <person name="Huang Z."/>
            <person name="Pippel M."/>
            <person name="Hughes G.M."/>
            <person name="Lavrichenko K."/>
            <person name="Devanna P."/>
            <person name="Winkler S."/>
            <person name="Jermiin L.S."/>
            <person name="Skirmuntt E.C."/>
            <person name="Katzourakis A."/>
            <person name="Burkitt-Gray L."/>
            <person name="Ray D.A."/>
            <person name="Sullivan K.A.M."/>
            <person name="Roscito J.G."/>
            <person name="Kirilenko B.M."/>
            <person name="Davalos L.M."/>
            <person name="Corthals A.P."/>
            <person name="Power M.L."/>
            <person name="Jones G."/>
            <person name="Ransome R.D."/>
            <person name="Dechmann D.K.N."/>
            <person name="Locatelli A.G."/>
            <person name="Puechmaille S.J."/>
            <person name="Fedrigo O."/>
            <person name="Jarvis E.D."/>
            <person name="Hiller M."/>
            <person name="Vernes S.C."/>
            <person name="Myers E.W."/>
            <person name="Teeling E.C."/>
        </authorList>
    </citation>
    <scope>NUCLEOTIDE SEQUENCE [LARGE SCALE GENOMIC DNA]</scope>
    <source>
        <strain evidence="15">MRouAeg1</strain>
        <tissue evidence="15">Muscle</tissue>
    </source>
</reference>
<dbReference type="SMART" id="SM00228">
    <property type="entry name" value="PDZ"/>
    <property type="match status" value="1"/>
</dbReference>
<keyword evidence="1" id="KW-0597">Phosphoprotein</keyword>
<dbReference type="GO" id="GO:0048791">
    <property type="term" value="P:calcium ion-regulated exocytosis of neurotransmitter"/>
    <property type="evidence" value="ECO:0007669"/>
    <property type="project" value="TreeGrafter"/>
</dbReference>
<sequence>MSSAVGPRGPRPPTVPPPMQELPDLSHLTEEERNIIMAVMDRQKEEEEKEEAMLKCVVRDMAKPAACKTPRNAENQPHQPSPRLHQQFESYKEQVRKIGEEARRYQGEHKDDAPTCGICHKTKFADGCGHLCSYCRTKFCARCGGRVSLRSNNEDKVVMWVCNLCRKQQEILTKSGAWFFGSGPQQPSQDGTLSDTATGAGSEVPREKKARLQERSRSQTPLSTAAASSQDTAPPSAQPDRSKGAEPSQQAMGPEQKQAASRSRSEPPRERKKTPGLSEHNGKVALKSERKRVPKSSVQQGEGAMEERERKERRESRRLEKGRSQDYPDVPEKRDDGKAAEEEKQRKEEEYQTRYRSDPNLARYPVKAPLEEQQMRMHARVSRARHERRHSDVALPRTEAGAAPPESKAGKRAPAAARASPPDSPRAYSAERNAEARAPGAKPLTNHSPPAPRHGPAPADAPEPKAQEPLRKQSRLDPGSAVLLRKAKREKVETMLRNDSLSSDQSESVRPSPPKPHRSKRGGKKRQMSVSSSEEEGVSTPEYTSCEDVELESESVSEKGDLDYYWLDPATWHSRETSPISSHPVTWQPSKEGDRLIGRVILNKRTTMPKDSGALLGLKVVGGKMTDLGRLGAFITKVKKGSLADVVGHLRAGDEVLEWNGKPLPGATNEEVYNIILESKSEPQVEIIVSRPIGDIPRIPESSHPPLESSSSSFESQKMERPSISVISPTSPGALKDAPQVLPGQLSVKLWYDKVGHQLIVNVLQATDLPSRVDGRPRNPYVKMYFLPDRSDKSKRRTKTVKKVLEPKWNQTFVYSHVHRRDFRERMLEITVWDQPRVQEEESEFLGEILIELETALLDDEPHWYKLQTHDESSLPLPQPSPFMPRRHIHGESSSKKLQRSQRISDSDISDYEVDDGIGVVPPVGYRSSARESKSTTLTVPEQQRTTHHRSRSVSPHRGDDQGRPRSRLPNVPLQRSLDEIHPTRRSRSPTRHHDASRSPADHRSREVDSQYLSEQDRMHRQGSPTHSPPADTSFSSRRGRQLPQVPVRSGSIEQESGHKKLKSTIQRSTETGMAAEMRKMVRQPSRESTDGSINSYSSEGNLIFPGVRLGADSQFSDFLDGLGPAQLVGRQTLATPAMGDIQIGMEDKKGQLEVEVIRARSLTQKPGSKSTPAPYVKVYLLENGACIAKKKTRIARKTLDPLYQQSLVFDESPQGKVLQVIVWGDYGRMDHKCFMGVAQILLEELDLSSMVIGWYKLFPPSSLVDPTLTPLTRRASQSSLESSTGPPCIRS</sequence>
<dbReference type="InterPro" id="IPR000008">
    <property type="entry name" value="C2_dom"/>
</dbReference>
<keyword evidence="3" id="KW-0677">Repeat</keyword>
<dbReference type="GO" id="GO:0050806">
    <property type="term" value="P:positive regulation of synaptic transmission"/>
    <property type="evidence" value="ECO:0007669"/>
    <property type="project" value="TreeGrafter"/>
</dbReference>
<evidence type="ECO:0000256" key="8">
    <source>
        <dbReference type="ARBA" id="ARBA00034103"/>
    </source>
</evidence>
<dbReference type="GO" id="GO:0048167">
    <property type="term" value="P:regulation of synaptic plasticity"/>
    <property type="evidence" value="ECO:0007669"/>
    <property type="project" value="TreeGrafter"/>
</dbReference>
<dbReference type="InterPro" id="IPR013083">
    <property type="entry name" value="Znf_RING/FYVE/PHD"/>
</dbReference>
<dbReference type="GO" id="GO:0008270">
    <property type="term" value="F:zinc ion binding"/>
    <property type="evidence" value="ECO:0007669"/>
    <property type="project" value="UniProtKB-KW"/>
</dbReference>
<dbReference type="GO" id="GO:0044325">
    <property type="term" value="F:transmembrane transporter binding"/>
    <property type="evidence" value="ECO:0007669"/>
    <property type="project" value="TreeGrafter"/>
</dbReference>
<dbReference type="Proteomes" id="UP000593571">
    <property type="component" value="Unassembled WGS sequence"/>
</dbReference>
<name>A0A7J8KFS6_ROUAE</name>
<dbReference type="CDD" id="cd06714">
    <property type="entry name" value="PDZ_RIM-like"/>
    <property type="match status" value="1"/>
</dbReference>
<dbReference type="GO" id="GO:0030154">
    <property type="term" value="P:cell differentiation"/>
    <property type="evidence" value="ECO:0007669"/>
    <property type="project" value="UniProtKB-KW"/>
</dbReference>
<dbReference type="PANTHER" id="PTHR12157">
    <property type="entry name" value="REGULATING SYNAPTIC MEMBRANE EXOCYTOSIS PROTEIN"/>
    <property type="match status" value="1"/>
</dbReference>
<comment type="caution">
    <text evidence="15">The sequence shown here is derived from an EMBL/GenBank/DDBJ whole genome shotgun (WGS) entry which is preliminary data.</text>
</comment>
<dbReference type="EMBL" id="JACASE010000001">
    <property type="protein sequence ID" value="KAF6507655.1"/>
    <property type="molecule type" value="Genomic_DNA"/>
</dbReference>
<keyword evidence="5" id="KW-0221">Differentiation</keyword>
<feature type="domain" description="FYVE-type" evidence="13">
    <location>
        <begin position="110"/>
        <end position="170"/>
    </location>
</feature>
<protein>
    <submittedName>
        <fullName evidence="15">Regulating synaptic membrane exocytosis 1</fullName>
    </submittedName>
</protein>
<keyword evidence="7" id="KW-0770">Synapse</keyword>
<evidence type="ECO:0000256" key="6">
    <source>
        <dbReference type="ARBA" id="ARBA00022833"/>
    </source>
</evidence>
<dbReference type="InterPro" id="IPR035892">
    <property type="entry name" value="C2_domain_sf"/>
</dbReference>
<dbReference type="FunFam" id="2.60.40.150:FF:000003">
    <property type="entry name" value="Regulating synaptic membrane exocytosis protein 2"/>
    <property type="match status" value="1"/>
</dbReference>
<dbReference type="InterPro" id="IPR054386">
    <property type="entry name" value="RIM_Znf"/>
</dbReference>
<feature type="compositionally biased region" description="Basic residues" evidence="10">
    <location>
        <begin position="515"/>
        <end position="527"/>
    </location>
</feature>
<dbReference type="GO" id="GO:0042734">
    <property type="term" value="C:presynaptic membrane"/>
    <property type="evidence" value="ECO:0007669"/>
    <property type="project" value="TreeGrafter"/>
</dbReference>
<feature type="compositionally biased region" description="Polar residues" evidence="10">
    <location>
        <begin position="218"/>
        <end position="235"/>
    </location>
</feature>
<evidence type="ECO:0000259" key="12">
    <source>
        <dbReference type="PROSITE" id="PS50106"/>
    </source>
</evidence>
<dbReference type="Pfam" id="PF22601">
    <property type="entry name" value="RIM2a_ZnF"/>
    <property type="match status" value="1"/>
</dbReference>
<keyword evidence="16" id="KW-1185">Reference proteome</keyword>
<dbReference type="InterPro" id="IPR017455">
    <property type="entry name" value="Znf_FYVE-rel"/>
</dbReference>
<dbReference type="InterPro" id="IPR011011">
    <property type="entry name" value="Znf_FYVE_PHD"/>
</dbReference>
<feature type="region of interest" description="Disordered" evidence="10">
    <location>
        <begin position="182"/>
        <end position="555"/>
    </location>
</feature>
<feature type="region of interest" description="Disordered" evidence="10">
    <location>
        <begin position="698"/>
        <end position="732"/>
    </location>
</feature>
<evidence type="ECO:0000313" key="16">
    <source>
        <dbReference type="Proteomes" id="UP000593571"/>
    </source>
</evidence>
<dbReference type="GO" id="GO:2000300">
    <property type="term" value="P:regulation of synaptic vesicle exocytosis"/>
    <property type="evidence" value="ECO:0007669"/>
    <property type="project" value="TreeGrafter"/>
</dbReference>
<feature type="compositionally biased region" description="Low complexity" evidence="10">
    <location>
        <begin position="412"/>
        <end position="430"/>
    </location>
</feature>
<feature type="region of interest" description="Disordered" evidence="10">
    <location>
        <begin position="1"/>
        <end position="26"/>
    </location>
</feature>
<feature type="domain" description="C2" evidence="11">
    <location>
        <begin position="742"/>
        <end position="865"/>
    </location>
</feature>
<dbReference type="CDD" id="cd04028">
    <property type="entry name" value="C2B_RIM1alpha"/>
    <property type="match status" value="1"/>
</dbReference>
<dbReference type="InterPro" id="IPR010911">
    <property type="entry name" value="Rab_BD"/>
</dbReference>
<dbReference type="SUPFAM" id="SSF49562">
    <property type="entry name" value="C2 domain (Calcium/lipid-binding domain, CaLB)"/>
    <property type="match status" value="2"/>
</dbReference>
<evidence type="ECO:0000256" key="2">
    <source>
        <dbReference type="ARBA" id="ARBA00022723"/>
    </source>
</evidence>
<feature type="compositionally biased region" description="Basic and acidic residues" evidence="10">
    <location>
        <begin position="462"/>
        <end position="475"/>
    </location>
</feature>
<dbReference type="Gene3D" id="2.30.42.10">
    <property type="match status" value="1"/>
</dbReference>
<dbReference type="PANTHER" id="PTHR12157:SF18">
    <property type="entry name" value="REGULATING SYNAPTIC MEMBRANE EXOCYTOSIS PROTEIN 1"/>
    <property type="match status" value="1"/>
</dbReference>
<feature type="compositionally biased region" description="Basic residues" evidence="10">
    <location>
        <begin position="377"/>
        <end position="388"/>
    </location>
</feature>
<dbReference type="Pfam" id="PF00168">
    <property type="entry name" value="C2"/>
    <property type="match status" value="2"/>
</dbReference>
<dbReference type="SUPFAM" id="SSF50156">
    <property type="entry name" value="PDZ domain-like"/>
    <property type="match status" value="1"/>
</dbReference>
<dbReference type="InterPro" id="IPR001478">
    <property type="entry name" value="PDZ"/>
</dbReference>
<dbReference type="FunFam" id="2.60.40.150:FF:000001">
    <property type="entry name" value="Regulating synaptic membrane exocytosis 3, isoform CRA_a"/>
    <property type="match status" value="1"/>
</dbReference>
<evidence type="ECO:0000256" key="4">
    <source>
        <dbReference type="ARBA" id="ARBA00022771"/>
    </source>
</evidence>
<evidence type="ECO:0000259" key="11">
    <source>
        <dbReference type="PROSITE" id="PS50004"/>
    </source>
</evidence>
<proteinExistence type="predicted"/>
<dbReference type="InterPro" id="IPR036034">
    <property type="entry name" value="PDZ_sf"/>
</dbReference>
<dbReference type="PROSITE" id="PS50916">
    <property type="entry name" value="RABBD"/>
    <property type="match status" value="1"/>
</dbReference>
<feature type="domain" description="C2" evidence="11">
    <location>
        <begin position="1138"/>
        <end position="1256"/>
    </location>
</feature>
<feature type="domain" description="PDZ" evidence="12">
    <location>
        <begin position="605"/>
        <end position="691"/>
    </location>
</feature>
<dbReference type="PROSITE" id="PS50178">
    <property type="entry name" value="ZF_FYVE"/>
    <property type="match status" value="1"/>
</dbReference>
<gene>
    <name evidence="15" type="ORF">HJG63_016705</name>
</gene>
<evidence type="ECO:0000256" key="1">
    <source>
        <dbReference type="ARBA" id="ARBA00022553"/>
    </source>
</evidence>
<dbReference type="Gene3D" id="3.30.40.10">
    <property type="entry name" value="Zinc/RING finger domain, C3HC4 (zinc finger)"/>
    <property type="match status" value="1"/>
</dbReference>
<dbReference type="GO" id="GO:0042391">
    <property type="term" value="P:regulation of membrane potential"/>
    <property type="evidence" value="ECO:0007669"/>
    <property type="project" value="TreeGrafter"/>
</dbReference>
<feature type="compositionally biased region" description="Basic and acidic residues" evidence="10">
    <location>
        <begin position="992"/>
        <end position="1020"/>
    </location>
</feature>
<keyword evidence="4 9" id="KW-0863">Zinc-finger</keyword>
<evidence type="ECO:0000256" key="9">
    <source>
        <dbReference type="PROSITE-ProRule" id="PRU00091"/>
    </source>
</evidence>
<feature type="region of interest" description="Disordered" evidence="10">
    <location>
        <begin position="870"/>
        <end position="1095"/>
    </location>
</feature>
<comment type="subcellular location">
    <subcellularLocation>
        <location evidence="8">Synapse</location>
    </subcellularLocation>
</comment>
<feature type="compositionally biased region" description="Pro residues" evidence="10">
    <location>
        <begin position="449"/>
        <end position="461"/>
    </location>
</feature>
<dbReference type="GO" id="GO:0048788">
    <property type="term" value="C:cytoskeleton of presynaptic active zone"/>
    <property type="evidence" value="ECO:0007669"/>
    <property type="project" value="TreeGrafter"/>
</dbReference>
<dbReference type="SUPFAM" id="SSF57903">
    <property type="entry name" value="FYVE/PHD zinc finger"/>
    <property type="match status" value="1"/>
</dbReference>
<keyword evidence="6" id="KW-0862">Zinc</keyword>
<feature type="compositionally biased region" description="Polar residues" evidence="10">
    <location>
        <begin position="183"/>
        <end position="199"/>
    </location>
</feature>
<evidence type="ECO:0000259" key="13">
    <source>
        <dbReference type="PROSITE" id="PS50178"/>
    </source>
</evidence>
<dbReference type="FunFam" id="3.30.40.10:FF:000546">
    <property type="entry name" value="Regulating synaptic membrane exocytosis 1"/>
    <property type="match status" value="1"/>
</dbReference>
<feature type="compositionally biased region" description="Polar residues" evidence="10">
    <location>
        <begin position="1023"/>
        <end position="1037"/>
    </location>
</feature>
<dbReference type="GO" id="GO:0006886">
    <property type="term" value="P:intracellular protein transport"/>
    <property type="evidence" value="ECO:0007669"/>
    <property type="project" value="InterPro"/>
</dbReference>
<accession>A0A7J8KFS6</accession>
<feature type="compositionally biased region" description="Pro residues" evidence="10">
    <location>
        <begin position="9"/>
        <end position="20"/>
    </location>
</feature>
<dbReference type="Pfam" id="PF00595">
    <property type="entry name" value="PDZ"/>
    <property type="match status" value="1"/>
</dbReference>
<feature type="compositionally biased region" description="Basic and acidic residues" evidence="10">
    <location>
        <begin position="204"/>
        <end position="217"/>
    </location>
</feature>
<evidence type="ECO:0000256" key="7">
    <source>
        <dbReference type="ARBA" id="ARBA00023018"/>
    </source>
</evidence>
<evidence type="ECO:0000256" key="3">
    <source>
        <dbReference type="ARBA" id="ARBA00022737"/>
    </source>
</evidence>
<organism evidence="15 16">
    <name type="scientific">Rousettus aegyptiacus</name>
    <name type="common">Egyptian fruit bat</name>
    <name type="synonym">Pteropus aegyptiacus</name>
    <dbReference type="NCBI Taxonomy" id="9407"/>
    <lineage>
        <taxon>Eukaryota</taxon>
        <taxon>Metazoa</taxon>
        <taxon>Chordata</taxon>
        <taxon>Craniata</taxon>
        <taxon>Vertebrata</taxon>
        <taxon>Euteleostomi</taxon>
        <taxon>Mammalia</taxon>
        <taxon>Eutheria</taxon>
        <taxon>Laurasiatheria</taxon>
        <taxon>Chiroptera</taxon>
        <taxon>Yinpterochiroptera</taxon>
        <taxon>Pteropodoidea</taxon>
        <taxon>Pteropodidae</taxon>
        <taxon>Rousettinae</taxon>
        <taxon>Rousettus</taxon>
    </lineage>
</organism>
<feature type="compositionally biased region" description="Polar residues" evidence="10">
    <location>
        <begin position="497"/>
        <end position="509"/>
    </location>
</feature>
<keyword evidence="2" id="KW-0479">Metal-binding</keyword>
<feature type="domain" description="RabBD" evidence="14">
    <location>
        <begin position="22"/>
        <end position="182"/>
    </location>
</feature>
<dbReference type="CDD" id="cd04031">
    <property type="entry name" value="C2A_RIM1alpha"/>
    <property type="match status" value="1"/>
</dbReference>
<feature type="compositionally biased region" description="Low complexity" evidence="10">
    <location>
        <begin position="700"/>
        <end position="716"/>
    </location>
</feature>